<accession>A0AA36J0E0</accession>
<evidence type="ECO:0000256" key="1">
    <source>
        <dbReference type="ARBA" id="ARBA00004141"/>
    </source>
</evidence>
<gene>
    <name evidence="6" type="ORF">EVOR1521_LOCUS20981</name>
</gene>
<dbReference type="InterPro" id="IPR036259">
    <property type="entry name" value="MFS_trans_sf"/>
</dbReference>
<evidence type="ECO:0000256" key="4">
    <source>
        <dbReference type="ARBA" id="ARBA00023136"/>
    </source>
</evidence>
<evidence type="ECO:0000313" key="7">
    <source>
        <dbReference type="Proteomes" id="UP001178507"/>
    </source>
</evidence>
<dbReference type="PANTHER" id="PTHR10924">
    <property type="entry name" value="MAJOR FACILITATOR SUPERFAMILY PROTEIN-RELATED"/>
    <property type="match status" value="1"/>
</dbReference>
<keyword evidence="7" id="KW-1185">Reference proteome</keyword>
<feature type="transmembrane region" description="Helical" evidence="5">
    <location>
        <begin position="370"/>
        <end position="393"/>
    </location>
</feature>
<feature type="transmembrane region" description="Helical" evidence="5">
    <location>
        <begin position="267"/>
        <end position="289"/>
    </location>
</feature>
<proteinExistence type="predicted"/>
<feature type="transmembrane region" description="Helical" evidence="5">
    <location>
        <begin position="12"/>
        <end position="33"/>
    </location>
</feature>
<feature type="transmembrane region" description="Helical" evidence="5">
    <location>
        <begin position="236"/>
        <end position="255"/>
    </location>
</feature>
<keyword evidence="2 5" id="KW-0812">Transmembrane</keyword>
<evidence type="ECO:0000256" key="5">
    <source>
        <dbReference type="SAM" id="Phobius"/>
    </source>
</evidence>
<keyword evidence="3 5" id="KW-1133">Transmembrane helix</keyword>
<dbReference type="InterPro" id="IPR011701">
    <property type="entry name" value="MFS"/>
</dbReference>
<organism evidence="6 7">
    <name type="scientific">Effrenium voratum</name>
    <dbReference type="NCBI Taxonomy" id="2562239"/>
    <lineage>
        <taxon>Eukaryota</taxon>
        <taxon>Sar</taxon>
        <taxon>Alveolata</taxon>
        <taxon>Dinophyceae</taxon>
        <taxon>Suessiales</taxon>
        <taxon>Symbiodiniaceae</taxon>
        <taxon>Effrenium</taxon>
    </lineage>
</organism>
<reference evidence="6" key="1">
    <citation type="submission" date="2023-08" db="EMBL/GenBank/DDBJ databases">
        <authorList>
            <person name="Chen Y."/>
            <person name="Shah S."/>
            <person name="Dougan E. K."/>
            <person name="Thang M."/>
            <person name="Chan C."/>
        </authorList>
    </citation>
    <scope>NUCLEOTIDE SEQUENCE</scope>
</reference>
<evidence type="ECO:0000313" key="6">
    <source>
        <dbReference type="EMBL" id="CAJ1396839.1"/>
    </source>
</evidence>
<dbReference type="Proteomes" id="UP001178507">
    <property type="component" value="Unassembled WGS sequence"/>
</dbReference>
<evidence type="ECO:0000256" key="3">
    <source>
        <dbReference type="ARBA" id="ARBA00022989"/>
    </source>
</evidence>
<dbReference type="PANTHER" id="PTHR10924:SF27">
    <property type="entry name" value="SOLUTE CARRIER FAMILY 49 MEMBER 4"/>
    <property type="match status" value="1"/>
</dbReference>
<name>A0AA36J0E0_9DINO</name>
<feature type="transmembrane region" description="Helical" evidence="5">
    <location>
        <begin position="301"/>
        <end position="318"/>
    </location>
</feature>
<dbReference type="EMBL" id="CAUJNA010003244">
    <property type="protein sequence ID" value="CAJ1396839.1"/>
    <property type="molecule type" value="Genomic_DNA"/>
</dbReference>
<dbReference type="GO" id="GO:0022857">
    <property type="term" value="F:transmembrane transporter activity"/>
    <property type="evidence" value="ECO:0007669"/>
    <property type="project" value="InterPro"/>
</dbReference>
<dbReference type="GO" id="GO:0016020">
    <property type="term" value="C:membrane"/>
    <property type="evidence" value="ECO:0007669"/>
    <property type="project" value="UniProtKB-SubCell"/>
</dbReference>
<dbReference type="SUPFAM" id="SSF103473">
    <property type="entry name" value="MFS general substrate transporter"/>
    <property type="match status" value="1"/>
</dbReference>
<keyword evidence="4 5" id="KW-0472">Membrane</keyword>
<feature type="transmembrane region" description="Helical" evidence="5">
    <location>
        <begin position="80"/>
        <end position="100"/>
    </location>
</feature>
<feature type="transmembrane region" description="Helical" evidence="5">
    <location>
        <begin position="154"/>
        <end position="173"/>
    </location>
</feature>
<feature type="transmembrane region" description="Helical" evidence="5">
    <location>
        <begin position="54"/>
        <end position="74"/>
    </location>
</feature>
<evidence type="ECO:0000256" key="2">
    <source>
        <dbReference type="ARBA" id="ARBA00022692"/>
    </source>
</evidence>
<comment type="subcellular location">
    <subcellularLocation>
        <location evidence="1">Membrane</location>
        <topology evidence="1">Multi-pass membrane protein</topology>
    </subcellularLocation>
</comment>
<feature type="transmembrane region" description="Helical" evidence="5">
    <location>
        <begin position="399"/>
        <end position="416"/>
    </location>
</feature>
<comment type="caution">
    <text evidence="6">The sequence shown here is derived from an EMBL/GenBank/DDBJ whole genome shotgun (WGS) entry which is preliminary data.</text>
</comment>
<protein>
    <submittedName>
        <fullName evidence="6">Uncharacterized protein</fullName>
    </submittedName>
</protein>
<sequence length="439" mass="47053">MAAGEPEGVRWVVLFCMFCLGLAQATGWMTYSANPDISSQYYGFTDPKASIDMLLNWGPLMYLPVAPVVGWVVAKYADSLWGVVLSGAVLTSAGLVLRLVPSLLAMDPTCWAAHALIHTGQALNGMAGPMNCVTPSALAALWFPSHQRAFATSVVYGIQMAGPSVGFLLAFSVRNSQQLIFLMEMEALFSLLVLAAWGCLPRKPKHPPSLSQELRSRGSSGAAEPVPLRRWVSASVLVMAGSLAVGVFQCWSPALPTQLEGVLPNGLLKWFSVITSVASLVGNFAAPFLIEALHLQLKLKLALVAALLVQVFAFTMFACAMPDSPVPLGTTSSPAPLLAWLVLASVAEGAMAPVVYELAAELLYPYSEGVTGAVFSWLLNLWGFVLLWIFPLLPSSYDSLMMAGTCVVALLSLVLLRAEYPRRLLDEGACQRAELLSPY</sequence>
<dbReference type="Gene3D" id="1.20.1250.20">
    <property type="entry name" value="MFS general substrate transporter like domains"/>
    <property type="match status" value="2"/>
</dbReference>
<feature type="transmembrane region" description="Helical" evidence="5">
    <location>
        <begin position="338"/>
        <end position="358"/>
    </location>
</feature>
<dbReference type="AlphaFoldDB" id="A0AA36J0E0"/>
<dbReference type="InterPro" id="IPR049680">
    <property type="entry name" value="FLVCR1-2_SLC49-like"/>
</dbReference>
<dbReference type="Pfam" id="PF07690">
    <property type="entry name" value="MFS_1"/>
    <property type="match status" value="1"/>
</dbReference>